<dbReference type="PANTHER" id="PTHR46521:SF4">
    <property type="entry name" value="SUCROSE-PHOSPHATASE 2-RELATED"/>
    <property type="match status" value="1"/>
</dbReference>
<feature type="region of interest" description="Disordered" evidence="2">
    <location>
        <begin position="39"/>
        <end position="142"/>
    </location>
</feature>
<keyword evidence="1" id="KW-0378">Hydrolase</keyword>
<dbReference type="SFLD" id="SFLDG01140">
    <property type="entry name" value="C2.B:_Phosphomannomutase_and_P"/>
    <property type="match status" value="1"/>
</dbReference>
<dbReference type="GO" id="GO:0016787">
    <property type="term" value="F:hydrolase activity"/>
    <property type="evidence" value="ECO:0007669"/>
    <property type="project" value="UniProtKB-KW"/>
</dbReference>
<feature type="compositionally biased region" description="Basic and acidic residues" evidence="2">
    <location>
        <begin position="109"/>
        <end position="122"/>
    </location>
</feature>
<reference evidence="6" key="1">
    <citation type="submission" date="2021-01" db="EMBL/GenBank/DDBJ databases">
        <authorList>
            <person name="Corre E."/>
            <person name="Pelletier E."/>
            <person name="Niang G."/>
            <person name="Scheremetjew M."/>
            <person name="Finn R."/>
            <person name="Kale V."/>
            <person name="Holt S."/>
            <person name="Cochrane G."/>
            <person name="Meng A."/>
            <person name="Brown T."/>
            <person name="Cohen L."/>
        </authorList>
    </citation>
    <scope>NUCLEOTIDE SEQUENCE</scope>
    <source>
        <strain evidence="5">CCMP441</strain>
        <strain evidence="6">CCMP644</strain>
    </source>
</reference>
<dbReference type="SFLD" id="SFLDS00003">
    <property type="entry name" value="Haloacid_Dehalogenase"/>
    <property type="match status" value="1"/>
</dbReference>
<feature type="domain" description="Sucrose phosphatase-like" evidence="4">
    <location>
        <begin position="298"/>
        <end position="561"/>
    </location>
</feature>
<protein>
    <recommendedName>
        <fullName evidence="4">Sucrose phosphatase-like domain-containing protein</fullName>
    </recommendedName>
</protein>
<sequence>MRSGSKMRTTVILAAAITVVCAAEGLGSRQSFVLARASRAVHAPSQVARLPHRRLRGGSEEAPDEQTPPPDEIDLSSIPLPARTPAPPSDDSSVEPQEYPPASDSPPPEDDHAEAAPHEDHGGGGAGHQGSDPNAKDPTGIWSSFQRVGADEQGGGPPVGVGSNLRTVANVWGQAACRRRSQGDIIFRLSIPDDGPDGKVVATCEGTTFCPQAGEEHHMMCECDGVEEVEPQTVEMEDQSPLMAGTDPLYKGFGKLSPGNYKVKFQTEEGEEEVLQGMHGVEQYRPITVLPPPKEDAVLLMSDIDGTLIGDEDATNEFFWIWNEQYKPRGAHLVYNTGRPFPSAHRLITENTLHVPTALVCSEGTEIYWFGCFGSEDVQPDYEWREILMQSWEYEHIKAGVQVIVEQMAHEVNDAQYLYEMCGQPMIVINVADKGKADNMIGKIKHELVDNQGLRFQMVCSSGGGNFFILITPKGASKGSAALHVSKRLGFTPEKVMVAGDGENDVPLFEATVDGEGQGFKGVIVGNAVEGLRTWVGRSPSSHKIHRSLSQQALGVLEGLSIHFPPTPPRDESPPHADRPLL</sequence>
<feature type="signal peptide" evidence="3">
    <location>
        <begin position="1"/>
        <end position="22"/>
    </location>
</feature>
<dbReference type="InterPro" id="IPR006380">
    <property type="entry name" value="SPP-like_dom"/>
</dbReference>
<evidence type="ECO:0000256" key="2">
    <source>
        <dbReference type="SAM" id="MobiDB-lite"/>
    </source>
</evidence>
<keyword evidence="3" id="KW-0732">Signal</keyword>
<proteinExistence type="predicted"/>
<dbReference type="InterPro" id="IPR036412">
    <property type="entry name" value="HAD-like_sf"/>
</dbReference>
<dbReference type="SUPFAM" id="SSF56784">
    <property type="entry name" value="HAD-like"/>
    <property type="match status" value="1"/>
</dbReference>
<dbReference type="EMBL" id="HBFX01005850">
    <property type="protein sequence ID" value="CAD8949055.1"/>
    <property type="molecule type" value="Transcribed_RNA"/>
</dbReference>
<organism evidence="6">
    <name type="scientific">Hemiselmis andersenii</name>
    <name type="common">Cryptophyte alga</name>
    <dbReference type="NCBI Taxonomy" id="464988"/>
    <lineage>
        <taxon>Eukaryota</taxon>
        <taxon>Cryptophyceae</taxon>
        <taxon>Cryptomonadales</taxon>
        <taxon>Hemiselmidaceae</taxon>
        <taxon>Hemiselmis</taxon>
    </lineage>
</organism>
<evidence type="ECO:0000256" key="1">
    <source>
        <dbReference type="ARBA" id="ARBA00022801"/>
    </source>
</evidence>
<accession>A0A6U4SRV8</accession>
<dbReference type="EMBL" id="HBFK01030778">
    <property type="protein sequence ID" value="CAD8752200.1"/>
    <property type="molecule type" value="Transcribed_RNA"/>
</dbReference>
<evidence type="ECO:0000313" key="6">
    <source>
        <dbReference type="EMBL" id="CAD8949055.1"/>
    </source>
</evidence>
<evidence type="ECO:0000313" key="5">
    <source>
        <dbReference type="EMBL" id="CAD8752200.1"/>
    </source>
</evidence>
<feature type="chain" id="PRO_5035585693" description="Sucrose phosphatase-like domain-containing protein" evidence="3">
    <location>
        <begin position="23"/>
        <end position="582"/>
    </location>
</feature>
<gene>
    <name evidence="6" type="ORF">HAND00432_LOCUS3573</name>
    <name evidence="5" type="ORF">HAND1043_LOCUS18706</name>
</gene>
<dbReference type="InterPro" id="IPR023214">
    <property type="entry name" value="HAD_sf"/>
</dbReference>
<evidence type="ECO:0000259" key="4">
    <source>
        <dbReference type="Pfam" id="PF05116"/>
    </source>
</evidence>
<name>A0A6U4SRV8_HEMAN</name>
<dbReference type="SFLD" id="SFLDG01141">
    <property type="entry name" value="C2.B.1:_Sucrose_Phosphatase_Li"/>
    <property type="match status" value="1"/>
</dbReference>
<dbReference type="Gene3D" id="3.40.50.1000">
    <property type="entry name" value="HAD superfamily/HAD-like"/>
    <property type="match status" value="1"/>
</dbReference>
<dbReference type="AlphaFoldDB" id="A0A6U4SRV8"/>
<feature type="region of interest" description="Disordered" evidence="2">
    <location>
        <begin position="563"/>
        <end position="582"/>
    </location>
</feature>
<feature type="compositionally biased region" description="Basic and acidic residues" evidence="2">
    <location>
        <begin position="569"/>
        <end position="582"/>
    </location>
</feature>
<dbReference type="InterPro" id="IPR051518">
    <property type="entry name" value="Sucrose_Phosphatase"/>
</dbReference>
<evidence type="ECO:0000256" key="3">
    <source>
        <dbReference type="SAM" id="SignalP"/>
    </source>
</evidence>
<dbReference type="Pfam" id="PF05116">
    <property type="entry name" value="S6PP"/>
    <property type="match status" value="1"/>
</dbReference>
<dbReference type="NCBIfam" id="TIGR01484">
    <property type="entry name" value="HAD-SF-IIB"/>
    <property type="match status" value="1"/>
</dbReference>
<dbReference type="Gene3D" id="3.90.1070.10">
    <property type="match status" value="1"/>
</dbReference>
<dbReference type="PANTHER" id="PTHR46521">
    <property type="entry name" value="SUCROSE-PHOSPHATASE 2-RELATED"/>
    <property type="match status" value="1"/>
</dbReference>
<dbReference type="InterPro" id="IPR006379">
    <property type="entry name" value="HAD-SF_hydro_IIB"/>
</dbReference>